<dbReference type="InterPro" id="IPR001811">
    <property type="entry name" value="Chemokine_IL8-like_dom"/>
</dbReference>
<dbReference type="InterPro" id="IPR039809">
    <property type="entry name" value="Chemokine_b/g/d"/>
</dbReference>
<protein>
    <submittedName>
        <fullName evidence="7">CCL3 protein</fullName>
    </submittedName>
</protein>
<keyword evidence="4 5" id="KW-0732">Signal</keyword>
<sequence length="103" mass="11400">MRALAVALALLLFGAICSLAEHDLGDRSIAAPSLKQETMRISCCFNYISRPIPRRIISSAYMTSNSCERQAVVLVTKKGMSVCVDPAAHWVQAYLKHSKLLEY</sequence>
<evidence type="ECO:0000256" key="3">
    <source>
        <dbReference type="ARBA" id="ARBA00022514"/>
    </source>
</evidence>
<dbReference type="AlphaFoldDB" id="A0A7K6CDQ3"/>
<evidence type="ECO:0000313" key="7">
    <source>
        <dbReference type="EMBL" id="NWV12165.1"/>
    </source>
</evidence>
<evidence type="ECO:0000256" key="4">
    <source>
        <dbReference type="ARBA" id="ARBA00022729"/>
    </source>
</evidence>
<organism evidence="7 8">
    <name type="scientific">Ptilonorhynchus violaceus</name>
    <name type="common">Satin bowerbird</name>
    <name type="synonym">Pyrrhocorax violaceus</name>
    <dbReference type="NCBI Taxonomy" id="28724"/>
    <lineage>
        <taxon>Eukaryota</taxon>
        <taxon>Metazoa</taxon>
        <taxon>Chordata</taxon>
        <taxon>Craniata</taxon>
        <taxon>Vertebrata</taxon>
        <taxon>Euteleostomi</taxon>
        <taxon>Archelosauria</taxon>
        <taxon>Archosauria</taxon>
        <taxon>Dinosauria</taxon>
        <taxon>Saurischia</taxon>
        <taxon>Theropoda</taxon>
        <taxon>Coelurosauria</taxon>
        <taxon>Aves</taxon>
        <taxon>Neognathae</taxon>
        <taxon>Neoaves</taxon>
        <taxon>Telluraves</taxon>
        <taxon>Australaves</taxon>
        <taxon>Passeriformes</taxon>
        <taxon>Ptilonorhynchidae</taxon>
        <taxon>Ptilonorhynchus</taxon>
    </lineage>
</organism>
<name>A0A7K6CDQ3_PTIVI</name>
<keyword evidence="3" id="KW-0202">Cytokine</keyword>
<comment type="caution">
    <text evidence="7">The sequence shown here is derived from an EMBL/GenBank/DDBJ whole genome shotgun (WGS) entry which is preliminary data.</text>
</comment>
<dbReference type="Pfam" id="PF00048">
    <property type="entry name" value="IL8"/>
    <property type="match status" value="1"/>
</dbReference>
<comment type="similarity">
    <text evidence="1">Belongs to the intercrine beta (chemokine CC) family.</text>
</comment>
<dbReference type="SUPFAM" id="SSF54117">
    <property type="entry name" value="Interleukin 8-like chemokines"/>
    <property type="match status" value="1"/>
</dbReference>
<evidence type="ECO:0000256" key="2">
    <source>
        <dbReference type="ARBA" id="ARBA00022500"/>
    </source>
</evidence>
<dbReference type="Proteomes" id="UP000584880">
    <property type="component" value="Unassembled WGS sequence"/>
</dbReference>
<dbReference type="CDD" id="cd00272">
    <property type="entry name" value="Chemokine_CC"/>
    <property type="match status" value="1"/>
</dbReference>
<dbReference type="GO" id="GO:0030335">
    <property type="term" value="P:positive regulation of cell migration"/>
    <property type="evidence" value="ECO:0007669"/>
    <property type="project" value="TreeGrafter"/>
</dbReference>
<dbReference type="GO" id="GO:0070098">
    <property type="term" value="P:chemokine-mediated signaling pathway"/>
    <property type="evidence" value="ECO:0007669"/>
    <property type="project" value="TreeGrafter"/>
</dbReference>
<keyword evidence="2" id="KW-0145">Chemotaxis</keyword>
<dbReference type="GO" id="GO:0005615">
    <property type="term" value="C:extracellular space"/>
    <property type="evidence" value="ECO:0007669"/>
    <property type="project" value="UniProtKB-KW"/>
</dbReference>
<dbReference type="EMBL" id="VZRJ01010381">
    <property type="protein sequence ID" value="NWV12165.1"/>
    <property type="molecule type" value="Genomic_DNA"/>
</dbReference>
<dbReference type="SMART" id="SM00199">
    <property type="entry name" value="SCY"/>
    <property type="match status" value="1"/>
</dbReference>
<feature type="chain" id="PRO_5029544552" evidence="5">
    <location>
        <begin position="21"/>
        <end position="103"/>
    </location>
</feature>
<gene>
    <name evidence="7" type="primary">Ccl3_1</name>
    <name evidence="7" type="ORF">PTIVIO_R08266</name>
</gene>
<dbReference type="PANTHER" id="PTHR12015">
    <property type="entry name" value="SMALL INDUCIBLE CYTOKINE A"/>
    <property type="match status" value="1"/>
</dbReference>
<dbReference type="GO" id="GO:0048245">
    <property type="term" value="P:eosinophil chemotaxis"/>
    <property type="evidence" value="ECO:0007669"/>
    <property type="project" value="TreeGrafter"/>
</dbReference>
<dbReference type="PANTHER" id="PTHR12015:SF103">
    <property type="entry name" value="C-C MOTIF CHEMOKINE 4-RELATED"/>
    <property type="match status" value="1"/>
</dbReference>
<dbReference type="Gene3D" id="2.40.50.40">
    <property type="match status" value="1"/>
</dbReference>
<dbReference type="InterPro" id="IPR036048">
    <property type="entry name" value="Interleukin_8-like_sf"/>
</dbReference>
<dbReference type="GO" id="GO:0061844">
    <property type="term" value="P:antimicrobial humoral immune response mediated by antimicrobial peptide"/>
    <property type="evidence" value="ECO:0007669"/>
    <property type="project" value="TreeGrafter"/>
</dbReference>
<dbReference type="GO" id="GO:0008009">
    <property type="term" value="F:chemokine activity"/>
    <property type="evidence" value="ECO:0007669"/>
    <property type="project" value="InterPro"/>
</dbReference>
<dbReference type="GO" id="GO:0048020">
    <property type="term" value="F:CCR chemokine receptor binding"/>
    <property type="evidence" value="ECO:0007669"/>
    <property type="project" value="TreeGrafter"/>
</dbReference>
<dbReference type="FunFam" id="2.40.50.40:FF:000002">
    <property type="entry name" value="C-C motif chemokine"/>
    <property type="match status" value="1"/>
</dbReference>
<evidence type="ECO:0000256" key="5">
    <source>
        <dbReference type="SAM" id="SignalP"/>
    </source>
</evidence>
<accession>A0A7K6CDQ3</accession>
<evidence type="ECO:0000313" key="8">
    <source>
        <dbReference type="Proteomes" id="UP000584880"/>
    </source>
</evidence>
<reference evidence="7 8" key="1">
    <citation type="submission" date="2019-09" db="EMBL/GenBank/DDBJ databases">
        <title>Bird 10,000 Genomes (B10K) Project - Family phase.</title>
        <authorList>
            <person name="Zhang G."/>
        </authorList>
    </citation>
    <scope>NUCLEOTIDE SEQUENCE [LARGE SCALE GENOMIC DNA]</scope>
    <source>
        <strain evidence="7">B10K-DU-012-10</strain>
        <tissue evidence="7">Blood</tissue>
    </source>
</reference>
<feature type="non-terminal residue" evidence="7">
    <location>
        <position position="1"/>
    </location>
</feature>
<evidence type="ECO:0000259" key="6">
    <source>
        <dbReference type="SMART" id="SM00199"/>
    </source>
</evidence>
<dbReference type="GO" id="GO:0006954">
    <property type="term" value="P:inflammatory response"/>
    <property type="evidence" value="ECO:0007669"/>
    <property type="project" value="TreeGrafter"/>
</dbReference>
<evidence type="ECO:0000256" key="1">
    <source>
        <dbReference type="ARBA" id="ARBA00010868"/>
    </source>
</evidence>
<feature type="domain" description="Chemokine interleukin-8-like" evidence="6">
    <location>
        <begin position="40"/>
        <end position="98"/>
    </location>
</feature>
<keyword evidence="8" id="KW-1185">Reference proteome</keyword>
<feature type="signal peptide" evidence="5">
    <location>
        <begin position="1"/>
        <end position="20"/>
    </location>
</feature>
<feature type="non-terminal residue" evidence="7">
    <location>
        <position position="103"/>
    </location>
</feature>
<proteinExistence type="inferred from homology"/>